<keyword evidence="3" id="KW-0378">Hydrolase</keyword>
<dbReference type="Proteomes" id="UP000663879">
    <property type="component" value="Unassembled WGS sequence"/>
</dbReference>
<dbReference type="EC" id="3.1.3.48" evidence="2"/>
<keyword evidence="4" id="KW-0904">Protein phosphatase</keyword>
<evidence type="ECO:0000256" key="4">
    <source>
        <dbReference type="ARBA" id="ARBA00022912"/>
    </source>
</evidence>
<evidence type="ECO:0000256" key="1">
    <source>
        <dbReference type="ARBA" id="ARBA00008601"/>
    </source>
</evidence>
<evidence type="ECO:0000259" key="6">
    <source>
        <dbReference type="PROSITE" id="PS50056"/>
    </source>
</evidence>
<dbReference type="SMART" id="SM00195">
    <property type="entry name" value="DSPc"/>
    <property type="match status" value="1"/>
</dbReference>
<keyword evidence="8" id="KW-1185">Reference proteome</keyword>
<feature type="domain" description="Tyrosine-protein phosphatase" evidence="5">
    <location>
        <begin position="19"/>
        <end position="147"/>
    </location>
</feature>
<dbReference type="CDD" id="cd14498">
    <property type="entry name" value="DSP"/>
    <property type="match status" value="1"/>
</dbReference>
<dbReference type="InterPro" id="IPR000340">
    <property type="entry name" value="Dual-sp_phosphatase_cat-dom"/>
</dbReference>
<proteinExistence type="inferred from homology"/>
<evidence type="ECO:0000256" key="3">
    <source>
        <dbReference type="ARBA" id="ARBA00022801"/>
    </source>
</evidence>
<dbReference type="SUPFAM" id="SSF52799">
    <property type="entry name" value="(Phosphotyrosine protein) phosphatases II"/>
    <property type="match status" value="1"/>
</dbReference>
<reference evidence="7" key="1">
    <citation type="submission" date="2021-02" db="EMBL/GenBank/DDBJ databases">
        <authorList>
            <person name="Nowell W R."/>
        </authorList>
    </citation>
    <scope>NUCLEOTIDE SEQUENCE</scope>
    <source>
        <strain evidence="7">Ploen Becks lab</strain>
    </source>
</reference>
<dbReference type="InterPro" id="IPR000387">
    <property type="entry name" value="Tyr_Pase_dom"/>
</dbReference>
<dbReference type="AlphaFoldDB" id="A0A813MY83"/>
<evidence type="ECO:0000259" key="5">
    <source>
        <dbReference type="PROSITE" id="PS50054"/>
    </source>
</evidence>
<evidence type="ECO:0000313" key="7">
    <source>
        <dbReference type="EMBL" id="CAF0730379.1"/>
    </source>
</evidence>
<dbReference type="PROSITE" id="PS50054">
    <property type="entry name" value="TYR_PHOSPHATASE_DUAL"/>
    <property type="match status" value="1"/>
</dbReference>
<protein>
    <recommendedName>
        <fullName evidence="2">protein-tyrosine-phosphatase</fullName>
        <ecNumber evidence="2">3.1.3.48</ecNumber>
    </recommendedName>
</protein>
<dbReference type="Gene3D" id="3.90.190.10">
    <property type="entry name" value="Protein tyrosine phosphatase superfamily"/>
    <property type="match status" value="1"/>
</dbReference>
<evidence type="ECO:0000256" key="2">
    <source>
        <dbReference type="ARBA" id="ARBA00013064"/>
    </source>
</evidence>
<dbReference type="Pfam" id="PF00782">
    <property type="entry name" value="DSPc"/>
    <property type="match status" value="1"/>
</dbReference>
<sequence length="147" mass="17112">MGNQSSRNTNQEYNQYPQDPSFVLRPFLYLGGASVNQDPNLVNYYGITHILNLAYEITPNMHLYRNRNIQYKHIRADDALNYNIRNHFEEAFEMIDDARRTNGKILVHCAMGISRSATIVIAYLINRYDMSLNEAFDFVKSRRSIVA</sequence>
<dbReference type="InterPro" id="IPR029021">
    <property type="entry name" value="Prot-tyrosine_phosphatase-like"/>
</dbReference>
<dbReference type="PANTHER" id="PTHR10159">
    <property type="entry name" value="DUAL SPECIFICITY PROTEIN PHOSPHATASE"/>
    <property type="match status" value="1"/>
</dbReference>
<dbReference type="PROSITE" id="PS50056">
    <property type="entry name" value="TYR_PHOSPHATASE_2"/>
    <property type="match status" value="1"/>
</dbReference>
<organism evidence="7 8">
    <name type="scientific">Brachionus calyciflorus</name>
    <dbReference type="NCBI Taxonomy" id="104777"/>
    <lineage>
        <taxon>Eukaryota</taxon>
        <taxon>Metazoa</taxon>
        <taxon>Spiralia</taxon>
        <taxon>Gnathifera</taxon>
        <taxon>Rotifera</taxon>
        <taxon>Eurotatoria</taxon>
        <taxon>Monogononta</taxon>
        <taxon>Pseudotrocha</taxon>
        <taxon>Ploima</taxon>
        <taxon>Brachionidae</taxon>
        <taxon>Brachionus</taxon>
    </lineage>
</organism>
<accession>A0A813MY83</accession>
<comment type="similarity">
    <text evidence="1">Belongs to the protein-tyrosine phosphatase family. Non-receptor class dual specificity subfamily.</text>
</comment>
<dbReference type="PANTHER" id="PTHR10159:SF519">
    <property type="entry name" value="DUAL SPECIFICITY PROTEIN PHOSPHATASE MPK3"/>
    <property type="match status" value="1"/>
</dbReference>
<dbReference type="InterPro" id="IPR020422">
    <property type="entry name" value="TYR_PHOSPHATASE_DUAL_dom"/>
</dbReference>
<evidence type="ECO:0000313" key="8">
    <source>
        <dbReference type="Proteomes" id="UP000663879"/>
    </source>
</evidence>
<dbReference type="GO" id="GO:0004725">
    <property type="term" value="F:protein tyrosine phosphatase activity"/>
    <property type="evidence" value="ECO:0007669"/>
    <property type="project" value="UniProtKB-EC"/>
</dbReference>
<feature type="domain" description="Tyrosine specific protein phosphatases" evidence="6">
    <location>
        <begin position="86"/>
        <end position="147"/>
    </location>
</feature>
<dbReference type="GO" id="GO:0043409">
    <property type="term" value="P:negative regulation of MAPK cascade"/>
    <property type="evidence" value="ECO:0007669"/>
    <property type="project" value="TreeGrafter"/>
</dbReference>
<dbReference type="PROSITE" id="PS00383">
    <property type="entry name" value="TYR_PHOSPHATASE_1"/>
    <property type="match status" value="1"/>
</dbReference>
<name>A0A813MY83_9BILA</name>
<dbReference type="OrthoDB" id="165342at2759"/>
<dbReference type="EMBL" id="CAJNOC010000228">
    <property type="protein sequence ID" value="CAF0730379.1"/>
    <property type="molecule type" value="Genomic_DNA"/>
</dbReference>
<dbReference type="InterPro" id="IPR016130">
    <property type="entry name" value="Tyr_Pase_AS"/>
</dbReference>
<feature type="non-terminal residue" evidence="7">
    <location>
        <position position="147"/>
    </location>
</feature>
<dbReference type="GO" id="GO:0005737">
    <property type="term" value="C:cytoplasm"/>
    <property type="evidence" value="ECO:0007669"/>
    <property type="project" value="TreeGrafter"/>
</dbReference>
<gene>
    <name evidence="7" type="ORF">OXX778_LOCUS2805</name>
</gene>
<comment type="caution">
    <text evidence="7">The sequence shown here is derived from an EMBL/GenBank/DDBJ whole genome shotgun (WGS) entry which is preliminary data.</text>
</comment>